<organism evidence="5 6">
    <name type="scientific">Streptococcus dysgalactiae subsp. equisimilis</name>
    <name type="common">Streptococcus equisimilis</name>
    <dbReference type="NCBI Taxonomy" id="119602"/>
    <lineage>
        <taxon>Bacteria</taxon>
        <taxon>Bacillati</taxon>
        <taxon>Bacillota</taxon>
        <taxon>Bacilli</taxon>
        <taxon>Lactobacillales</taxon>
        <taxon>Streptococcaceae</taxon>
        <taxon>Streptococcus</taxon>
    </lineage>
</organism>
<sequence>MEKLTTKKLWLNFTNFTTFDKSPFVVNSGKGTYVYDSENKEYLDVISGIWNAGLGYSRQDIIDEMNYQMNKLPLTSLFGRAYPLLIEYSEKLLKLAPEFSRVFYGTGGSDSVETALKVARLFYYEQKKYKKVKIGHFTMSYHGVSLGAMNVMGEEPNREGCVLDTENYFTLPLPDNNNGDNVFRELERLNSEEISAIIVEPIIGSGGIIEFPKEFLTSLREYTKNNDILLIFDEVVTGFGRTGAMFAYQGLEIVPDILVLAKNITAGYAPLGATLFSDKIVSIFKDKKLLHGYTNAGSVVGVAAANKVLDIFESENILENVNKQSELILEKLTELQKKYSSLIHSIKGRGLMLGIQLVNQDGQELEFFYKLLEKKNMLSRSAYNNTIVLMPPLVSDNKFILEIISRLDECFYEYSKKYN</sequence>
<keyword evidence="3 4" id="KW-0663">Pyridoxal phosphate</keyword>
<dbReference type="PANTHER" id="PTHR42684:SF3">
    <property type="entry name" value="ADENOSYLMETHIONINE-8-AMINO-7-OXONONANOATE AMINOTRANSFERASE"/>
    <property type="match status" value="1"/>
</dbReference>
<dbReference type="PANTHER" id="PTHR42684">
    <property type="entry name" value="ADENOSYLMETHIONINE-8-AMINO-7-OXONONANOATE AMINOTRANSFERASE"/>
    <property type="match status" value="1"/>
</dbReference>
<name>A0AB38Y3Y3_STREQ</name>
<evidence type="ECO:0000313" key="6">
    <source>
        <dbReference type="Proteomes" id="UP001237475"/>
    </source>
</evidence>
<evidence type="ECO:0000256" key="1">
    <source>
        <dbReference type="ARBA" id="ARBA00022576"/>
    </source>
</evidence>
<evidence type="ECO:0000256" key="4">
    <source>
        <dbReference type="RuleBase" id="RU003560"/>
    </source>
</evidence>
<dbReference type="Gene3D" id="3.90.1150.10">
    <property type="entry name" value="Aspartate Aminotransferase, domain 1"/>
    <property type="match status" value="1"/>
</dbReference>
<dbReference type="AlphaFoldDB" id="A0AB38Y3Y3"/>
<keyword evidence="2" id="KW-0808">Transferase</keyword>
<dbReference type="Proteomes" id="UP001237475">
    <property type="component" value="Chromosome"/>
</dbReference>
<dbReference type="SUPFAM" id="SSF53383">
    <property type="entry name" value="PLP-dependent transferases"/>
    <property type="match status" value="1"/>
</dbReference>
<dbReference type="InterPro" id="IPR049704">
    <property type="entry name" value="Aminotrans_3_PPA_site"/>
</dbReference>
<dbReference type="InterPro" id="IPR015424">
    <property type="entry name" value="PyrdxlP-dep_Trfase"/>
</dbReference>
<dbReference type="EMBL" id="CP125360">
    <property type="protein sequence ID" value="WHM79671.1"/>
    <property type="molecule type" value="Genomic_DNA"/>
</dbReference>
<dbReference type="CDD" id="cd00610">
    <property type="entry name" value="OAT_like"/>
    <property type="match status" value="1"/>
</dbReference>
<dbReference type="GO" id="GO:0030170">
    <property type="term" value="F:pyridoxal phosphate binding"/>
    <property type="evidence" value="ECO:0007669"/>
    <property type="project" value="InterPro"/>
</dbReference>
<keyword evidence="1 5" id="KW-0032">Aminotransferase</keyword>
<accession>A0AB38Y3Y3</accession>
<dbReference type="RefSeq" id="WP_247906935.1">
    <property type="nucleotide sequence ID" value="NZ_CP125360.1"/>
</dbReference>
<dbReference type="Gene3D" id="3.40.640.10">
    <property type="entry name" value="Type I PLP-dependent aspartate aminotransferase-like (Major domain)"/>
    <property type="match status" value="1"/>
</dbReference>
<protein>
    <submittedName>
        <fullName evidence="5">Aspartate aminotransferase family protein</fullName>
    </submittedName>
</protein>
<dbReference type="InterPro" id="IPR015422">
    <property type="entry name" value="PyrdxlP-dep_Trfase_small"/>
</dbReference>
<reference evidence="5" key="1">
    <citation type="submission" date="2023-04" db="EMBL/GenBank/DDBJ databases">
        <title>Complete genomes of S. dygalactiae subsp equisimilis isolates causing bacteremia in cancer patients.</title>
        <authorList>
            <person name="Anand S."/>
            <person name="Arias J."/>
            <person name="Delafuente J."/>
            <person name="Elgamal H."/>
            <person name="Prevost T."/>
            <person name="Liu X."/>
            <person name="Kalia A."/>
        </authorList>
    </citation>
    <scope>NUCLEOTIDE SEQUENCE</scope>
    <source>
        <strain evidence="5">UT_120444</strain>
    </source>
</reference>
<dbReference type="PROSITE" id="PS00600">
    <property type="entry name" value="AA_TRANSFER_CLASS_3"/>
    <property type="match status" value="1"/>
</dbReference>
<evidence type="ECO:0000256" key="3">
    <source>
        <dbReference type="ARBA" id="ARBA00022898"/>
    </source>
</evidence>
<dbReference type="GO" id="GO:0009102">
    <property type="term" value="P:biotin biosynthetic process"/>
    <property type="evidence" value="ECO:0007669"/>
    <property type="project" value="TreeGrafter"/>
</dbReference>
<dbReference type="InterPro" id="IPR015421">
    <property type="entry name" value="PyrdxlP-dep_Trfase_major"/>
</dbReference>
<dbReference type="InterPro" id="IPR005814">
    <property type="entry name" value="Aminotrans_3"/>
</dbReference>
<dbReference type="GO" id="GO:0004015">
    <property type="term" value="F:adenosylmethionine-8-amino-7-oxononanoate transaminase activity"/>
    <property type="evidence" value="ECO:0007669"/>
    <property type="project" value="TreeGrafter"/>
</dbReference>
<gene>
    <name evidence="5" type="ORF">OPT59_02925</name>
</gene>
<evidence type="ECO:0000313" key="5">
    <source>
        <dbReference type="EMBL" id="WHM79671.1"/>
    </source>
</evidence>
<dbReference type="PIRSF" id="PIRSF000521">
    <property type="entry name" value="Transaminase_4ab_Lys_Orn"/>
    <property type="match status" value="1"/>
</dbReference>
<proteinExistence type="inferred from homology"/>
<dbReference type="Pfam" id="PF00202">
    <property type="entry name" value="Aminotran_3"/>
    <property type="match status" value="1"/>
</dbReference>
<evidence type="ECO:0000256" key="2">
    <source>
        <dbReference type="ARBA" id="ARBA00022679"/>
    </source>
</evidence>
<comment type="similarity">
    <text evidence="4">Belongs to the class-III pyridoxal-phosphate-dependent aminotransferase family.</text>
</comment>